<protein>
    <recommendedName>
        <fullName evidence="6">Translation initiation factor eIF2B subunit delta</fullName>
    </recommendedName>
    <alternativeName>
        <fullName evidence="7">eIF2B GDP-GTP exchange factor subunit delta</fullName>
    </alternativeName>
</protein>
<feature type="region of interest" description="Disordered" evidence="10">
    <location>
        <begin position="80"/>
        <end position="141"/>
    </location>
</feature>
<comment type="caution">
    <text evidence="11">The sequence shown here is derived from an EMBL/GenBank/DDBJ whole genome shotgun (WGS) entry which is preliminary data.</text>
</comment>
<evidence type="ECO:0000256" key="5">
    <source>
        <dbReference type="ARBA" id="ARBA00022917"/>
    </source>
</evidence>
<gene>
    <name evidence="11" type="ORF">Q8F55_006879</name>
</gene>
<evidence type="ECO:0000256" key="7">
    <source>
        <dbReference type="ARBA" id="ARBA00044356"/>
    </source>
</evidence>
<comment type="subunit">
    <text evidence="8">Component of the translation initiation factor 2B (eIF2B) complex which is a heterodecamer of two sets of five different subunits: alpha, beta, gamma, delta and epsilon. Subunits alpha, beta and delta comprise a regulatory subcomplex and subunits epsilon and gamma comprise a catalytic subcomplex. Within the complex, the hexameric regulatory complex resides at the center, with the two heterodimeric catalytic subcomplexes bound on opposite sides.</text>
</comment>
<dbReference type="InterPro" id="IPR042529">
    <property type="entry name" value="IF_2B-like_C"/>
</dbReference>
<dbReference type="Pfam" id="PF01008">
    <property type="entry name" value="IF-2B"/>
    <property type="match status" value="1"/>
</dbReference>
<accession>A0ABR3PYS5</accession>
<feature type="region of interest" description="Disordered" evidence="10">
    <location>
        <begin position="1"/>
        <end position="67"/>
    </location>
</feature>
<evidence type="ECO:0000256" key="10">
    <source>
        <dbReference type="SAM" id="MobiDB-lite"/>
    </source>
</evidence>
<evidence type="ECO:0000256" key="9">
    <source>
        <dbReference type="RuleBase" id="RU003814"/>
    </source>
</evidence>
<evidence type="ECO:0000256" key="4">
    <source>
        <dbReference type="ARBA" id="ARBA00022540"/>
    </source>
</evidence>
<keyword evidence="3" id="KW-0963">Cytoplasm</keyword>
<proteinExistence type="inferred from homology"/>
<dbReference type="SUPFAM" id="SSF100950">
    <property type="entry name" value="NagB/RpiA/CoA transferase-like"/>
    <property type="match status" value="1"/>
</dbReference>
<evidence type="ECO:0000313" key="11">
    <source>
        <dbReference type="EMBL" id="KAL1407446.1"/>
    </source>
</evidence>
<dbReference type="Proteomes" id="UP001565368">
    <property type="component" value="Unassembled WGS sequence"/>
</dbReference>
<sequence length="475" mass="48896">MSSPTKQTPIKADPKSGTPTPKAAGGKDKPAAGAGKDKNAAKEAKKASRAAKVAARGGGDASAAASPASAVGASAAASPAVSAGPSAASGPSTAQHSGPSRHRRAIAAEAAASTASAPPNPTSTFFSHLPGPRAPDTPAALTSDKLHPTIVRLGVLIAAGTLRGASARTVGVLEAFREVVHDYQCPDTGVFWKDLNSHISPMIAYLETCRPKGVGVGNAIRWFKGEITRLGDEHAHMDEAAQKAALIDAIGVYLRDRIEVAGQVIADNAREKIKPDDTVVVYARSSVVELTLLEAWRELQAQSPPQSFNVTVVDSRPLHEGRALLAALTHAGIPCTYTLLPLASTALARADLVLLGASSLNSDGALHSRAGTAVVAMLAKEHRVPVVACVETFKLSERVQLDDLASNELGAAADLLSIPTAHNLEIAKPLAKQLTTLSLLYDLTPPQHITAVCTEVGFIPPSSVPTLLGKSSGAA</sequence>
<dbReference type="PANTHER" id="PTHR10233:SF14">
    <property type="entry name" value="TRANSLATION INITIATION FACTOR EIF-2B SUBUNIT DELTA"/>
    <property type="match status" value="1"/>
</dbReference>
<keyword evidence="5" id="KW-0648">Protein biosynthesis</keyword>
<dbReference type="RefSeq" id="XP_069207390.1">
    <property type="nucleotide sequence ID" value="XM_069355319.1"/>
</dbReference>
<dbReference type="Gene3D" id="3.40.50.10470">
    <property type="entry name" value="Translation initiation factor eif-2b, domain 2"/>
    <property type="match status" value="1"/>
</dbReference>
<keyword evidence="4" id="KW-0396">Initiation factor</keyword>
<dbReference type="GeneID" id="95987922"/>
<evidence type="ECO:0000256" key="2">
    <source>
        <dbReference type="ARBA" id="ARBA00007251"/>
    </source>
</evidence>
<keyword evidence="12" id="KW-1185">Reference proteome</keyword>
<feature type="compositionally biased region" description="Low complexity" evidence="10">
    <location>
        <begin position="107"/>
        <end position="117"/>
    </location>
</feature>
<feature type="compositionally biased region" description="Low complexity" evidence="10">
    <location>
        <begin position="50"/>
        <end position="67"/>
    </location>
</feature>
<feature type="compositionally biased region" description="Basic and acidic residues" evidence="10">
    <location>
        <begin position="25"/>
        <end position="46"/>
    </location>
</feature>
<dbReference type="InterPro" id="IPR037171">
    <property type="entry name" value="NagB/RpiA_transferase-like"/>
</dbReference>
<dbReference type="PANTHER" id="PTHR10233">
    <property type="entry name" value="TRANSLATION INITIATION FACTOR EIF-2B"/>
    <property type="match status" value="1"/>
</dbReference>
<evidence type="ECO:0000256" key="3">
    <source>
        <dbReference type="ARBA" id="ARBA00022490"/>
    </source>
</evidence>
<evidence type="ECO:0000256" key="8">
    <source>
        <dbReference type="ARBA" id="ARBA00046432"/>
    </source>
</evidence>
<comment type="similarity">
    <text evidence="2 9">Belongs to the eIF-2B alpha/beta/delta subunits family.</text>
</comment>
<reference evidence="11 12" key="1">
    <citation type="submission" date="2023-08" db="EMBL/GenBank/DDBJ databases">
        <title>Annotated Genome Sequence of Vanrija albida AlHP1.</title>
        <authorList>
            <person name="Herzog R."/>
        </authorList>
    </citation>
    <scope>NUCLEOTIDE SEQUENCE [LARGE SCALE GENOMIC DNA]</scope>
    <source>
        <strain evidence="11 12">AlHP1</strain>
    </source>
</reference>
<comment type="subcellular location">
    <subcellularLocation>
        <location evidence="1">Cytoplasm</location>
        <location evidence="1">Cytosol</location>
    </subcellularLocation>
</comment>
<evidence type="ECO:0000256" key="6">
    <source>
        <dbReference type="ARBA" id="ARBA00044147"/>
    </source>
</evidence>
<evidence type="ECO:0000256" key="1">
    <source>
        <dbReference type="ARBA" id="ARBA00004514"/>
    </source>
</evidence>
<feature type="compositionally biased region" description="Low complexity" evidence="10">
    <location>
        <begin position="80"/>
        <end position="92"/>
    </location>
</feature>
<organism evidence="11 12">
    <name type="scientific">Vanrija albida</name>
    <dbReference type="NCBI Taxonomy" id="181172"/>
    <lineage>
        <taxon>Eukaryota</taxon>
        <taxon>Fungi</taxon>
        <taxon>Dikarya</taxon>
        <taxon>Basidiomycota</taxon>
        <taxon>Agaricomycotina</taxon>
        <taxon>Tremellomycetes</taxon>
        <taxon>Trichosporonales</taxon>
        <taxon>Trichosporonaceae</taxon>
        <taxon>Vanrija</taxon>
    </lineage>
</organism>
<dbReference type="InterPro" id="IPR000649">
    <property type="entry name" value="IF-2B-related"/>
</dbReference>
<dbReference type="EMBL" id="JBBXJM010000005">
    <property type="protein sequence ID" value="KAL1407446.1"/>
    <property type="molecule type" value="Genomic_DNA"/>
</dbReference>
<name>A0ABR3PYS5_9TREE</name>
<evidence type="ECO:0000313" key="12">
    <source>
        <dbReference type="Proteomes" id="UP001565368"/>
    </source>
</evidence>